<proteinExistence type="predicted"/>
<dbReference type="RefSeq" id="WP_202055124.1">
    <property type="nucleotide sequence ID" value="NZ_JAEQMY010000001.1"/>
</dbReference>
<dbReference type="InterPro" id="IPR015919">
    <property type="entry name" value="Cadherin-like_sf"/>
</dbReference>
<evidence type="ECO:0000256" key="3">
    <source>
        <dbReference type="SAM" id="MobiDB-lite"/>
    </source>
</evidence>
<dbReference type="InterPro" id="IPR011049">
    <property type="entry name" value="Serralysin-like_metalloprot_C"/>
</dbReference>
<dbReference type="SUPFAM" id="SSF51120">
    <property type="entry name" value="beta-Roll"/>
    <property type="match status" value="1"/>
</dbReference>
<feature type="compositionally biased region" description="Basic and acidic residues" evidence="3">
    <location>
        <begin position="356"/>
        <end position="373"/>
    </location>
</feature>
<dbReference type="Pfam" id="PF00353">
    <property type="entry name" value="HemolysinCabind"/>
    <property type="match status" value="2"/>
</dbReference>
<keyword evidence="2" id="KW-0964">Secreted</keyword>
<dbReference type="EMBL" id="JAEQMY010000001">
    <property type="protein sequence ID" value="MBL0402435.1"/>
    <property type="molecule type" value="Genomic_DNA"/>
</dbReference>
<dbReference type="AlphaFoldDB" id="A0A937CZY7"/>
<dbReference type="PRINTS" id="PR00313">
    <property type="entry name" value="CABNDNGRPT"/>
</dbReference>
<comment type="caution">
    <text evidence="5">The sequence shown here is derived from an EMBL/GenBank/DDBJ whole genome shotgun (WGS) entry which is preliminary data.</text>
</comment>
<dbReference type="CDD" id="cd11304">
    <property type="entry name" value="Cadherin_repeat"/>
    <property type="match status" value="1"/>
</dbReference>
<evidence type="ECO:0000313" key="5">
    <source>
        <dbReference type="EMBL" id="MBL0402435.1"/>
    </source>
</evidence>
<accession>A0A937CZY7</accession>
<gene>
    <name evidence="5" type="ORF">JKG68_00460</name>
</gene>
<dbReference type="PANTHER" id="PTHR38340:SF1">
    <property type="entry name" value="S-LAYER PROTEIN"/>
    <property type="match status" value="1"/>
</dbReference>
<protein>
    <recommendedName>
        <fullName evidence="4">Cadherin domain-containing protein</fullName>
    </recommendedName>
</protein>
<evidence type="ECO:0000313" key="6">
    <source>
        <dbReference type="Proteomes" id="UP000605848"/>
    </source>
</evidence>
<dbReference type="InterPro" id="IPR002126">
    <property type="entry name" value="Cadherin-like_dom"/>
</dbReference>
<dbReference type="Proteomes" id="UP000605848">
    <property type="component" value="Unassembled WGS sequence"/>
</dbReference>
<evidence type="ECO:0000256" key="1">
    <source>
        <dbReference type="ARBA" id="ARBA00004613"/>
    </source>
</evidence>
<dbReference type="GO" id="GO:0007156">
    <property type="term" value="P:homophilic cell adhesion via plasma membrane adhesion molecules"/>
    <property type="evidence" value="ECO:0007669"/>
    <property type="project" value="InterPro"/>
</dbReference>
<name>A0A937CZY7_9HYPH</name>
<organism evidence="5 6">
    <name type="scientific">Microvirga aerilata</name>
    <dbReference type="NCBI Taxonomy" id="670292"/>
    <lineage>
        <taxon>Bacteria</taxon>
        <taxon>Pseudomonadati</taxon>
        <taxon>Pseudomonadota</taxon>
        <taxon>Alphaproteobacteria</taxon>
        <taxon>Hyphomicrobiales</taxon>
        <taxon>Methylobacteriaceae</taxon>
        <taxon>Microvirga</taxon>
    </lineage>
</organism>
<dbReference type="GO" id="GO:0005509">
    <property type="term" value="F:calcium ion binding"/>
    <property type="evidence" value="ECO:0007669"/>
    <property type="project" value="InterPro"/>
</dbReference>
<dbReference type="PROSITE" id="PS50268">
    <property type="entry name" value="CADHERIN_2"/>
    <property type="match status" value="1"/>
</dbReference>
<evidence type="ECO:0000259" key="4">
    <source>
        <dbReference type="PROSITE" id="PS50268"/>
    </source>
</evidence>
<dbReference type="InterPro" id="IPR018511">
    <property type="entry name" value="Hemolysin-typ_Ca-bd_CS"/>
</dbReference>
<dbReference type="Gene3D" id="2.150.10.10">
    <property type="entry name" value="Serralysin-like metalloprotease, C-terminal"/>
    <property type="match status" value="1"/>
</dbReference>
<comment type="subcellular location">
    <subcellularLocation>
        <location evidence="1">Secreted</location>
    </subcellularLocation>
</comment>
<dbReference type="InterPro" id="IPR050557">
    <property type="entry name" value="RTX_toxin/Mannuronan_C5-epim"/>
</dbReference>
<dbReference type="SUPFAM" id="SSF49313">
    <property type="entry name" value="Cadherin-like"/>
    <property type="match status" value="1"/>
</dbReference>
<dbReference type="GO" id="GO:0005576">
    <property type="term" value="C:extracellular region"/>
    <property type="evidence" value="ECO:0007669"/>
    <property type="project" value="UniProtKB-SubCell"/>
</dbReference>
<keyword evidence="6" id="KW-1185">Reference proteome</keyword>
<feature type="domain" description="Cadherin" evidence="4">
    <location>
        <begin position="130"/>
        <end position="238"/>
    </location>
</feature>
<dbReference type="Gene3D" id="2.60.40.60">
    <property type="entry name" value="Cadherins"/>
    <property type="match status" value="1"/>
</dbReference>
<dbReference type="PANTHER" id="PTHR38340">
    <property type="entry name" value="S-LAYER PROTEIN"/>
    <property type="match status" value="1"/>
</dbReference>
<reference evidence="5" key="1">
    <citation type="submission" date="2021-01" db="EMBL/GenBank/DDBJ databases">
        <title>Microvirga sp.</title>
        <authorList>
            <person name="Kim M.K."/>
        </authorList>
    </citation>
    <scope>NUCLEOTIDE SEQUENCE</scope>
    <source>
        <strain evidence="5">5420S-16</strain>
    </source>
</reference>
<sequence length="453" mass="48306">MQESQETLTLMLSAYEISESSGVGAAVLKINIVDQNGSRQDASGSFYIDRYTIEIADDRFSYEFDAAQGGLMILKSTISYEALSDKFIKIRVLAKTGTAGNMQTLIGNFDVEIRNSEEAPKDLTMSGGAVGEDAAAGTVVATLNAIDEDAGDQARLSYAFVTDAGGKTVTTDPLFEIVGNTIRLKSQPGNAKAGTYTLWVRALDQNTAHTETEPDMWTAKQITLTITDTIKDPVEPVNTVEGGAANDGLTGTAGADSMNGGAGNDTFYGYSGNDTLLGGAGKDSLYAGDGDDVLIGGLSKDKLYGGSGQDTFVFDTAVRKGQFDQIYDFKPSDDTIQISLAALKAFKVKAPNASDVHSKKSSDDKGKPDDKGGSKKSVGFDKIFLKDQKLQKKFFNVGTKLKDTPDGSNDYIFYNKKSGIVYLDIDGSGKGKGIEIFKVKPGIKLTADDFLFI</sequence>
<evidence type="ECO:0000256" key="2">
    <source>
        <dbReference type="ARBA" id="ARBA00022525"/>
    </source>
</evidence>
<dbReference type="InterPro" id="IPR001343">
    <property type="entry name" value="Hemolysn_Ca-bd"/>
</dbReference>
<dbReference type="GO" id="GO:0016020">
    <property type="term" value="C:membrane"/>
    <property type="evidence" value="ECO:0007669"/>
    <property type="project" value="InterPro"/>
</dbReference>
<dbReference type="PROSITE" id="PS00330">
    <property type="entry name" value="HEMOLYSIN_CALCIUM"/>
    <property type="match status" value="1"/>
</dbReference>
<feature type="region of interest" description="Disordered" evidence="3">
    <location>
        <begin position="355"/>
        <end position="375"/>
    </location>
</feature>